<organism evidence="1 2">
    <name type="scientific">Niallia endozanthoxylica</name>
    <dbReference type="NCBI Taxonomy" id="2036016"/>
    <lineage>
        <taxon>Bacteria</taxon>
        <taxon>Bacillati</taxon>
        <taxon>Bacillota</taxon>
        <taxon>Bacilli</taxon>
        <taxon>Bacillales</taxon>
        <taxon>Bacillaceae</taxon>
        <taxon>Niallia</taxon>
    </lineage>
</organism>
<name>A0A5J5H2X1_9BACI</name>
<dbReference type="AlphaFoldDB" id="A0A5J5H2X1"/>
<dbReference type="RefSeq" id="WP_150442648.1">
    <property type="nucleotide sequence ID" value="NZ_VYKL01000048.1"/>
</dbReference>
<dbReference type="InterPro" id="IPR021328">
    <property type="entry name" value="CotB-like"/>
</dbReference>
<accession>A0A5J5H2X1</accession>
<evidence type="ECO:0000313" key="1">
    <source>
        <dbReference type="EMBL" id="KAA9013844.1"/>
    </source>
</evidence>
<dbReference type="Proteomes" id="UP000326671">
    <property type="component" value="Unassembled WGS sequence"/>
</dbReference>
<dbReference type="Gene3D" id="1.20.1260.120">
    <property type="entry name" value="Protein of unknown function DUF2935"/>
    <property type="match status" value="1"/>
</dbReference>
<dbReference type="EMBL" id="VYKL01000048">
    <property type="protein sequence ID" value="KAA9013844.1"/>
    <property type="molecule type" value="Genomic_DNA"/>
</dbReference>
<reference evidence="1 2" key="1">
    <citation type="submission" date="2019-09" db="EMBL/GenBank/DDBJ databases">
        <title>Whole genome sequences of isolates from the Mars Exploration Rovers.</title>
        <authorList>
            <person name="Seuylemezian A."/>
            <person name="Vaishampayan P."/>
        </authorList>
    </citation>
    <scope>NUCLEOTIDE SEQUENCE [LARGE SCALE GENOMIC DNA]</scope>
    <source>
        <strain evidence="1 2">MER_TA_151</strain>
    </source>
</reference>
<keyword evidence="2" id="KW-1185">Reference proteome</keyword>
<protein>
    <submittedName>
        <fullName evidence="1">DUF2935 domain-containing protein</fullName>
    </submittedName>
</protein>
<dbReference type="OrthoDB" id="1633927at2"/>
<sequence length="260" mass="30338">MSNHIQTAVFEHQFWLQVLADHSRFIHDSLYPSQKEDIAKANHFIRLFDQLHMQAQSINPSNAVTFSKTVEEPVSQLKAFKLSIIKRHLTGQMGIHLTPTFVNHMVNELEEYERIVGCLKQGQEPPVCHELHHHLVWLVDAAGHAGAINDQMDAVENKLKKQSKTFMKHFEQFYLKAVELTGYLRTNVHHFPALNRFTHDVEVEMKLFMTFLKELEEWEVSAEVLSIFTAPMADHMYREERYYLMKLAESSRPADNEDHS</sequence>
<dbReference type="Pfam" id="PF11155">
    <property type="entry name" value="DUF2935"/>
    <property type="match status" value="2"/>
</dbReference>
<comment type="caution">
    <text evidence="1">The sequence shown here is derived from an EMBL/GenBank/DDBJ whole genome shotgun (WGS) entry which is preliminary data.</text>
</comment>
<dbReference type="SUPFAM" id="SSF158430">
    <property type="entry name" value="Bacillus cereus metalloprotein-like"/>
    <property type="match status" value="2"/>
</dbReference>
<gene>
    <name evidence="1" type="ORF">F4V44_24600</name>
</gene>
<evidence type="ECO:0000313" key="2">
    <source>
        <dbReference type="Proteomes" id="UP000326671"/>
    </source>
</evidence>
<proteinExistence type="predicted"/>